<dbReference type="AlphaFoldDB" id="A0A543GDI2"/>
<organism evidence="2 3">
    <name type="scientific">Pseudonocardia cypriaca</name>
    <dbReference type="NCBI Taxonomy" id="882449"/>
    <lineage>
        <taxon>Bacteria</taxon>
        <taxon>Bacillati</taxon>
        <taxon>Actinomycetota</taxon>
        <taxon>Actinomycetes</taxon>
        <taxon>Pseudonocardiales</taxon>
        <taxon>Pseudonocardiaceae</taxon>
        <taxon>Pseudonocardia</taxon>
    </lineage>
</organism>
<evidence type="ECO:0000313" key="2">
    <source>
        <dbReference type="EMBL" id="TQM44117.1"/>
    </source>
</evidence>
<feature type="region of interest" description="Disordered" evidence="1">
    <location>
        <begin position="1"/>
        <end position="25"/>
    </location>
</feature>
<comment type="caution">
    <text evidence="2">The sequence shown here is derived from an EMBL/GenBank/DDBJ whole genome shotgun (WGS) entry which is preliminary data.</text>
</comment>
<protein>
    <submittedName>
        <fullName evidence="2">Uncharacterized protein</fullName>
    </submittedName>
</protein>
<sequence>MARFNPAKHPRDSRGRFRPTVVPGSTTVRVGRGGDFVGVKAGTQIRVGNSRRVLLKGIVGIESKKAVK</sequence>
<name>A0A543GDI2_9PSEU</name>
<keyword evidence="3" id="KW-1185">Reference proteome</keyword>
<dbReference type="EMBL" id="VFPH01000001">
    <property type="protein sequence ID" value="TQM44117.1"/>
    <property type="molecule type" value="Genomic_DNA"/>
</dbReference>
<evidence type="ECO:0000313" key="3">
    <source>
        <dbReference type="Proteomes" id="UP000319818"/>
    </source>
</evidence>
<proteinExistence type="predicted"/>
<accession>A0A543GDI2</accession>
<gene>
    <name evidence="2" type="ORF">FB388_1479</name>
</gene>
<reference evidence="2 3" key="1">
    <citation type="submission" date="2019-06" db="EMBL/GenBank/DDBJ databases">
        <title>Sequencing the genomes of 1000 actinobacteria strains.</title>
        <authorList>
            <person name="Klenk H.-P."/>
        </authorList>
    </citation>
    <scope>NUCLEOTIDE SEQUENCE [LARGE SCALE GENOMIC DNA]</scope>
    <source>
        <strain evidence="2 3">DSM 45511</strain>
    </source>
</reference>
<dbReference type="Proteomes" id="UP000319818">
    <property type="component" value="Unassembled WGS sequence"/>
</dbReference>
<evidence type="ECO:0000256" key="1">
    <source>
        <dbReference type="SAM" id="MobiDB-lite"/>
    </source>
</evidence>